<proteinExistence type="predicted"/>
<evidence type="ECO:0000259" key="6">
    <source>
        <dbReference type="Pfam" id="PF08543"/>
    </source>
</evidence>
<dbReference type="InterPro" id="IPR029056">
    <property type="entry name" value="Ribokinase-like"/>
</dbReference>
<dbReference type="InterPro" id="IPR004625">
    <property type="entry name" value="PyrdxlKinase"/>
</dbReference>
<reference evidence="7 8" key="1">
    <citation type="submission" date="2020-08" db="EMBL/GenBank/DDBJ databases">
        <title>Genome public.</title>
        <authorList>
            <person name="Liu C."/>
            <person name="Sun Q."/>
        </authorList>
    </citation>
    <scope>NUCLEOTIDE SEQUENCE [LARGE SCALE GENOMIC DNA]</scope>
    <source>
        <strain evidence="7 8">NSJ-46</strain>
    </source>
</reference>
<evidence type="ECO:0000256" key="2">
    <source>
        <dbReference type="ARBA" id="ARBA00022679"/>
    </source>
</evidence>
<keyword evidence="8" id="KW-1185">Reference proteome</keyword>
<dbReference type="Gene3D" id="3.40.1190.20">
    <property type="match status" value="1"/>
</dbReference>
<dbReference type="Pfam" id="PF08543">
    <property type="entry name" value="Phos_pyr_kin"/>
    <property type="match status" value="1"/>
</dbReference>
<dbReference type="EC" id="2.7.1.35" evidence="1"/>
<evidence type="ECO:0000256" key="3">
    <source>
        <dbReference type="ARBA" id="ARBA00022741"/>
    </source>
</evidence>
<keyword evidence="5" id="KW-0067">ATP-binding</keyword>
<gene>
    <name evidence="7" type="ORF">H8716_13695</name>
</gene>
<accession>A0ABR7NCT7</accession>
<sequence>MANHNHQKKIALINDYTGFGRCSVAVQLPIISMLKVQCCALPTSIFSDHTGFESFFYTDYTDNMQAYIEEWKKLQLHFKGICTGFLGSAQQIQIVSQFIRDFKKEDTITVIDPVMGDYGKAYPTYTEEMCSQMIELVRYADIVVPNVTEACILTGTPYKEKWTARELLALAEKIGEIGPEKIVITGIPQKTYVSNFCLEKGKGYELIRTHKIGSSRSGTGDIFSAIIAADAVNGVEFTQSVRKASKFIKKCIQRSIEMDLPLTDGVCFEEELYTLK</sequence>
<dbReference type="PANTHER" id="PTHR10534:SF2">
    <property type="entry name" value="PYRIDOXAL KINASE"/>
    <property type="match status" value="1"/>
</dbReference>
<evidence type="ECO:0000256" key="5">
    <source>
        <dbReference type="ARBA" id="ARBA00022840"/>
    </source>
</evidence>
<keyword evidence="4 7" id="KW-0418">Kinase</keyword>
<protein>
    <recommendedName>
        <fullName evidence="1">pyridoxal kinase</fullName>
        <ecNumber evidence="1">2.7.1.35</ecNumber>
    </recommendedName>
</protein>
<dbReference type="NCBIfam" id="NF005491">
    <property type="entry name" value="PRK07105.1"/>
    <property type="match status" value="1"/>
</dbReference>
<organism evidence="7 8">
    <name type="scientific">Jingyaoa shaoxingensis</name>
    <dbReference type="NCBI Taxonomy" id="2763671"/>
    <lineage>
        <taxon>Bacteria</taxon>
        <taxon>Bacillati</taxon>
        <taxon>Bacillota</taxon>
        <taxon>Clostridia</taxon>
        <taxon>Lachnospirales</taxon>
        <taxon>Lachnospiraceae</taxon>
        <taxon>Jingyaoa</taxon>
    </lineage>
</organism>
<dbReference type="PANTHER" id="PTHR10534">
    <property type="entry name" value="PYRIDOXAL KINASE"/>
    <property type="match status" value="1"/>
</dbReference>
<evidence type="ECO:0000313" key="8">
    <source>
        <dbReference type="Proteomes" id="UP000657421"/>
    </source>
</evidence>
<dbReference type="InterPro" id="IPR013749">
    <property type="entry name" value="PM/HMP-P_kinase-1"/>
</dbReference>
<dbReference type="GO" id="GO:0008478">
    <property type="term" value="F:pyridoxal kinase activity"/>
    <property type="evidence" value="ECO:0007669"/>
    <property type="project" value="UniProtKB-EC"/>
</dbReference>
<keyword evidence="3" id="KW-0547">Nucleotide-binding</keyword>
<feature type="domain" description="Pyridoxamine kinase/Phosphomethylpyrimidine kinase" evidence="6">
    <location>
        <begin position="75"/>
        <end position="258"/>
    </location>
</feature>
<evidence type="ECO:0000256" key="1">
    <source>
        <dbReference type="ARBA" id="ARBA00012104"/>
    </source>
</evidence>
<dbReference type="Proteomes" id="UP000657421">
    <property type="component" value="Unassembled WGS sequence"/>
</dbReference>
<comment type="caution">
    <text evidence="7">The sequence shown here is derived from an EMBL/GenBank/DDBJ whole genome shotgun (WGS) entry which is preliminary data.</text>
</comment>
<evidence type="ECO:0000313" key="7">
    <source>
        <dbReference type="EMBL" id="MBC8574124.1"/>
    </source>
</evidence>
<dbReference type="RefSeq" id="WP_249309629.1">
    <property type="nucleotide sequence ID" value="NZ_JACRSZ010000016.1"/>
</dbReference>
<dbReference type="EMBL" id="JACRSZ010000016">
    <property type="protein sequence ID" value="MBC8574124.1"/>
    <property type="molecule type" value="Genomic_DNA"/>
</dbReference>
<evidence type="ECO:0000256" key="4">
    <source>
        <dbReference type="ARBA" id="ARBA00022777"/>
    </source>
</evidence>
<dbReference type="SUPFAM" id="SSF53613">
    <property type="entry name" value="Ribokinase-like"/>
    <property type="match status" value="1"/>
</dbReference>
<keyword evidence="2 7" id="KW-0808">Transferase</keyword>
<name>A0ABR7NCT7_9FIRM</name>